<evidence type="ECO:0000256" key="1">
    <source>
        <dbReference type="SAM" id="Phobius"/>
    </source>
</evidence>
<comment type="caution">
    <text evidence="2">The sequence shown here is derived from an EMBL/GenBank/DDBJ whole genome shotgun (WGS) entry which is preliminary data.</text>
</comment>
<dbReference type="InParanoid" id="A0A7J7CXT3"/>
<gene>
    <name evidence="2" type="ORF">HS088_TW12G00065</name>
</gene>
<keyword evidence="1" id="KW-0812">Transmembrane</keyword>
<evidence type="ECO:0000313" key="3">
    <source>
        <dbReference type="Proteomes" id="UP000593562"/>
    </source>
</evidence>
<dbReference type="EMBL" id="JAAARO010000012">
    <property type="protein sequence ID" value="KAF5738870.1"/>
    <property type="molecule type" value="Genomic_DNA"/>
</dbReference>
<dbReference type="AlphaFoldDB" id="A0A7J7CXT3"/>
<name>A0A7J7CXT3_TRIWF</name>
<feature type="transmembrane region" description="Helical" evidence="1">
    <location>
        <begin position="208"/>
        <end position="229"/>
    </location>
</feature>
<dbReference type="PANTHER" id="PTHR36773:SF1">
    <property type="entry name" value="EXPRESSED PROTEIN"/>
    <property type="match status" value="1"/>
</dbReference>
<organism evidence="2 3">
    <name type="scientific">Tripterygium wilfordii</name>
    <name type="common">Thunder God vine</name>
    <dbReference type="NCBI Taxonomy" id="458696"/>
    <lineage>
        <taxon>Eukaryota</taxon>
        <taxon>Viridiplantae</taxon>
        <taxon>Streptophyta</taxon>
        <taxon>Embryophyta</taxon>
        <taxon>Tracheophyta</taxon>
        <taxon>Spermatophyta</taxon>
        <taxon>Magnoliopsida</taxon>
        <taxon>eudicotyledons</taxon>
        <taxon>Gunneridae</taxon>
        <taxon>Pentapetalae</taxon>
        <taxon>rosids</taxon>
        <taxon>fabids</taxon>
        <taxon>Celastrales</taxon>
        <taxon>Celastraceae</taxon>
        <taxon>Tripterygium</taxon>
    </lineage>
</organism>
<sequence>MDTSIPPNLDEYSASATTVKFDRPIPLLRGPIPSGSKDDPSSGRYVLAFKTPESWAAAYRSCKSKIIEQCEGGTRIGCAISASHKCKPPWWSAIIGLRKPEDLKERERCEEREMAACLAAAEGKCAGFAKEKLARPFKEARIASTERTMPVEEMRKMVSFVSAPESGTLVNLMKLGLPSSGFPSECEVGLTNYRASELRGSDADYECFFRYLASFHMALLMLLVNVFVIESCGVLKHLNKVTRHGCSIMLRLGIHETVFLDKTERQKRTYDGFWIDFKWIVFDNEIL</sequence>
<dbReference type="GO" id="GO:0009536">
    <property type="term" value="C:plastid"/>
    <property type="evidence" value="ECO:0007669"/>
    <property type="project" value="TreeGrafter"/>
</dbReference>
<keyword evidence="1" id="KW-1133">Transmembrane helix</keyword>
<protein>
    <submittedName>
        <fullName evidence="2">Uncharacterized protein</fullName>
    </submittedName>
</protein>
<dbReference type="PANTHER" id="PTHR36773">
    <property type="entry name" value="EXPRESSED PROTEIN"/>
    <property type="match status" value="1"/>
</dbReference>
<proteinExistence type="predicted"/>
<keyword evidence="1" id="KW-0472">Membrane</keyword>
<dbReference type="Proteomes" id="UP000593562">
    <property type="component" value="Unassembled WGS sequence"/>
</dbReference>
<reference evidence="2 3" key="1">
    <citation type="journal article" date="2020" name="Nat. Commun.">
        <title>Genome of Tripterygium wilfordii and identification of cytochrome P450 involved in triptolide biosynthesis.</title>
        <authorList>
            <person name="Tu L."/>
            <person name="Su P."/>
            <person name="Zhang Z."/>
            <person name="Gao L."/>
            <person name="Wang J."/>
            <person name="Hu T."/>
            <person name="Zhou J."/>
            <person name="Zhang Y."/>
            <person name="Zhao Y."/>
            <person name="Liu Y."/>
            <person name="Song Y."/>
            <person name="Tong Y."/>
            <person name="Lu Y."/>
            <person name="Yang J."/>
            <person name="Xu C."/>
            <person name="Jia M."/>
            <person name="Peters R.J."/>
            <person name="Huang L."/>
            <person name="Gao W."/>
        </authorList>
    </citation>
    <scope>NUCLEOTIDE SEQUENCE [LARGE SCALE GENOMIC DNA]</scope>
    <source>
        <strain evidence="3">cv. XIE 37</strain>
        <tissue evidence="2">Leaf</tissue>
    </source>
</reference>
<keyword evidence="3" id="KW-1185">Reference proteome</keyword>
<dbReference type="FunCoup" id="A0A7J7CXT3">
    <property type="interactions" value="1240"/>
</dbReference>
<accession>A0A7J7CXT3</accession>
<evidence type="ECO:0000313" key="2">
    <source>
        <dbReference type="EMBL" id="KAF5738870.1"/>
    </source>
</evidence>